<dbReference type="GO" id="GO:0016787">
    <property type="term" value="F:hydrolase activity"/>
    <property type="evidence" value="ECO:0007669"/>
    <property type="project" value="UniProtKB-KW"/>
</dbReference>
<evidence type="ECO:0000259" key="1">
    <source>
        <dbReference type="Pfam" id="PF01425"/>
    </source>
</evidence>
<dbReference type="Proteomes" id="UP000598174">
    <property type="component" value="Unassembled WGS sequence"/>
</dbReference>
<dbReference type="InterPro" id="IPR023631">
    <property type="entry name" value="Amidase_dom"/>
</dbReference>
<dbReference type="InterPro" id="IPR000120">
    <property type="entry name" value="Amidase"/>
</dbReference>
<gene>
    <name evidence="3" type="ORF">Afe05nite_12910</name>
</gene>
<dbReference type="NCBIfam" id="NF006043">
    <property type="entry name" value="PRK08186.1"/>
    <property type="match status" value="1"/>
</dbReference>
<dbReference type="PANTHER" id="PTHR11895:SF169">
    <property type="entry name" value="GLUTAMYL-TRNA(GLN) AMIDOTRANSFERASE"/>
    <property type="match status" value="1"/>
</dbReference>
<comment type="caution">
    <text evidence="3">The sequence shown here is derived from an EMBL/GenBank/DDBJ whole genome shotgun (WGS) entry which is preliminary data.</text>
</comment>
<dbReference type="Gene3D" id="3.10.490.10">
    <property type="entry name" value="Gamma-glutamyl cyclotransferase-like"/>
    <property type="match status" value="1"/>
</dbReference>
<evidence type="ECO:0000259" key="2">
    <source>
        <dbReference type="Pfam" id="PF21986"/>
    </source>
</evidence>
<dbReference type="Gene3D" id="1.20.58.1700">
    <property type="match status" value="1"/>
</dbReference>
<dbReference type="PANTHER" id="PTHR11895">
    <property type="entry name" value="TRANSAMIDASE"/>
    <property type="match status" value="1"/>
</dbReference>
<dbReference type="NCBIfam" id="TIGR02713">
    <property type="entry name" value="allophanate_hyd"/>
    <property type="match status" value="1"/>
</dbReference>
<dbReference type="RefSeq" id="WP_203816061.1">
    <property type="nucleotide sequence ID" value="NZ_BAAABP010000007.1"/>
</dbReference>
<accession>A0A919M7H9</accession>
<keyword evidence="3" id="KW-0378">Hydrolase</keyword>
<dbReference type="SUPFAM" id="SSF75304">
    <property type="entry name" value="Amidase signature (AS) enzymes"/>
    <property type="match status" value="1"/>
</dbReference>
<sequence length="535" mass="55295">MDVHEVVEETLAKLGKTDGVWISTFSAAQLHARADEIDPSLPLAGLTFGVKDNIDVAGLPTTAACPGFGYSPERTAPVVQRLLDAGAIAVGKTNLDQFATGLTGARSPYGTPQSVFGGGLISGGSSSGSAVAVADGTVGFALGTDTAGSGRVPAALNGIVGLKPTRGLLSTLGVVPACRSLDCVSIFAPDLGTAGRVMRTASGHVAGDPWSRTGQRPLILDPRVAVPASLDFFGDAGQEKAFARFGGDLKVDIGPLLEAGDLLYRGPWVAERLADLGEFLEAHPDAVLPITRDILRTGYGFSAADAFRAQHRLQELKLAADEIWQTADVLVLPTIGTTYTHAEIAADPIGRNLDLGRYTQFANLLNMAAVTVPHGFTHDGRPASLTLFGPAFSDETLRHHARSLTGGDVMTIAVVGLHLSGQPRNGELLERGATLIGAARTAPSYRLYVLPSGAPGLVRVAAGGAAIDVELWQLPASGVGGFLTGIKAPLGLGRVAMQDGTEVTGFLCEEYAVAGALDITASGGWRNHRMGGANS</sequence>
<dbReference type="InterPro" id="IPR014085">
    <property type="entry name" value="Allophanate_hydrolase"/>
</dbReference>
<dbReference type="InterPro" id="IPR053844">
    <property type="entry name" value="AH_C"/>
</dbReference>
<dbReference type="InterPro" id="IPR036928">
    <property type="entry name" value="AS_sf"/>
</dbReference>
<evidence type="ECO:0000313" key="4">
    <source>
        <dbReference type="Proteomes" id="UP000598174"/>
    </source>
</evidence>
<organism evidence="3 4">
    <name type="scientific">Paractinoplanes ferrugineus</name>
    <dbReference type="NCBI Taxonomy" id="113564"/>
    <lineage>
        <taxon>Bacteria</taxon>
        <taxon>Bacillati</taxon>
        <taxon>Actinomycetota</taxon>
        <taxon>Actinomycetes</taxon>
        <taxon>Micromonosporales</taxon>
        <taxon>Micromonosporaceae</taxon>
        <taxon>Paractinoplanes</taxon>
    </lineage>
</organism>
<proteinExistence type="predicted"/>
<protein>
    <submittedName>
        <fullName evidence="3">Allophanate hydrolase</fullName>
    </submittedName>
</protein>
<feature type="domain" description="Amidase" evidence="1">
    <location>
        <begin position="5"/>
        <end position="211"/>
    </location>
</feature>
<dbReference type="Pfam" id="PF21986">
    <property type="entry name" value="AH_C"/>
    <property type="match status" value="1"/>
</dbReference>
<dbReference type="EMBL" id="BOMM01000009">
    <property type="protein sequence ID" value="GIE09451.1"/>
    <property type="molecule type" value="Genomic_DNA"/>
</dbReference>
<reference evidence="3" key="1">
    <citation type="submission" date="2021-01" db="EMBL/GenBank/DDBJ databases">
        <title>Whole genome shotgun sequence of Actinoplanes ferrugineus NBRC 15555.</title>
        <authorList>
            <person name="Komaki H."/>
            <person name="Tamura T."/>
        </authorList>
    </citation>
    <scope>NUCLEOTIDE SEQUENCE</scope>
    <source>
        <strain evidence="3">NBRC 15555</strain>
    </source>
</reference>
<name>A0A919M7H9_9ACTN</name>
<feature type="domain" description="Allophanate hydrolase C-terminal" evidence="2">
    <location>
        <begin position="411"/>
        <end position="528"/>
    </location>
</feature>
<dbReference type="Pfam" id="PF01425">
    <property type="entry name" value="Amidase"/>
    <property type="match status" value="2"/>
</dbReference>
<dbReference type="Gene3D" id="3.90.1300.10">
    <property type="entry name" value="Amidase signature (AS) domain"/>
    <property type="match status" value="1"/>
</dbReference>
<evidence type="ECO:0000313" key="3">
    <source>
        <dbReference type="EMBL" id="GIE09451.1"/>
    </source>
</evidence>
<feature type="domain" description="Amidase" evidence="1">
    <location>
        <begin position="290"/>
        <end position="397"/>
    </location>
</feature>
<dbReference type="AlphaFoldDB" id="A0A919M7H9"/>
<keyword evidence="4" id="KW-1185">Reference proteome</keyword>